<accession>A0ABW3DIN0</accession>
<organism evidence="1 2">
    <name type="scientific">Streptosporangium algeriense</name>
    <dbReference type="NCBI Taxonomy" id="1682748"/>
    <lineage>
        <taxon>Bacteria</taxon>
        <taxon>Bacillati</taxon>
        <taxon>Actinomycetota</taxon>
        <taxon>Actinomycetes</taxon>
        <taxon>Streptosporangiales</taxon>
        <taxon>Streptosporangiaceae</taxon>
        <taxon>Streptosporangium</taxon>
    </lineage>
</organism>
<proteinExistence type="predicted"/>
<gene>
    <name evidence="1" type="ORF">ACFQ08_00500</name>
</gene>
<evidence type="ECO:0000313" key="1">
    <source>
        <dbReference type="EMBL" id="MFD0883049.1"/>
    </source>
</evidence>
<reference evidence="2" key="1">
    <citation type="journal article" date="2019" name="Int. J. Syst. Evol. Microbiol.">
        <title>The Global Catalogue of Microorganisms (GCM) 10K type strain sequencing project: providing services to taxonomists for standard genome sequencing and annotation.</title>
        <authorList>
            <consortium name="The Broad Institute Genomics Platform"/>
            <consortium name="The Broad Institute Genome Sequencing Center for Infectious Disease"/>
            <person name="Wu L."/>
            <person name="Ma J."/>
        </authorList>
    </citation>
    <scope>NUCLEOTIDE SEQUENCE [LARGE SCALE GENOMIC DNA]</scope>
    <source>
        <strain evidence="2">CCUG 62974</strain>
    </source>
</reference>
<sequence length="431" mass="48484">MVLVLGQGDRDEWDSFPSRHLVWIGVVARHNTVGAVDKSITVDPLRECMKTIMIDGHDGLLSRLPKPMREEFEQAAILGGGGECSHALWEAVNTALRAAHPELIGLLDWLIAQADPPALDSNDPADRAWQEQQDATRSLLRIAEFPHSSLAAWQRPSSRDAPYLAGLIPQPVEHSLIDHDVRAAGDAFGLFSEWQSGNEVRCDIHILQDAEGRRLEVANVNATPVESRLGTDMIYFHESTQSFVLVQYKRLDSRKRSIYVDDRLLSQIDRLEKVAQLSRSPALPSEWRMGNDPCFLKLAYWPEDTDKQPVEGLVPGMYLPVSYVRLLLNDDCTRGVQAGSQARLLGYEQVERYLINTQFIELVKHGLAGTVGTTAEELHSLVQDRIERGQSVVLAAERSRESVRARQKRTRSRGSKAKRYIHRVHNPDPLF</sequence>
<keyword evidence="2" id="KW-1185">Reference proteome</keyword>
<dbReference type="EMBL" id="JBHTHX010000003">
    <property type="protein sequence ID" value="MFD0883049.1"/>
    <property type="molecule type" value="Genomic_DNA"/>
</dbReference>
<evidence type="ECO:0000313" key="2">
    <source>
        <dbReference type="Proteomes" id="UP001597024"/>
    </source>
</evidence>
<name>A0ABW3DIN0_9ACTN</name>
<dbReference type="Proteomes" id="UP001597024">
    <property type="component" value="Unassembled WGS sequence"/>
</dbReference>
<protein>
    <submittedName>
        <fullName evidence="1">Uncharacterized protein</fullName>
    </submittedName>
</protein>
<comment type="caution">
    <text evidence="1">The sequence shown here is derived from an EMBL/GenBank/DDBJ whole genome shotgun (WGS) entry which is preliminary data.</text>
</comment>